<dbReference type="InterPro" id="IPR004358">
    <property type="entry name" value="Sig_transdc_His_kin-like_C"/>
</dbReference>
<feature type="domain" description="Histidine kinase" evidence="9">
    <location>
        <begin position="170"/>
        <end position="335"/>
    </location>
</feature>
<proteinExistence type="predicted"/>
<dbReference type="EMBL" id="CP015249">
    <property type="protein sequence ID" value="ANB18100.1"/>
    <property type="molecule type" value="Genomic_DNA"/>
</dbReference>
<dbReference type="EC" id="2.7.13.3" evidence="2"/>
<evidence type="ECO:0000256" key="1">
    <source>
        <dbReference type="ARBA" id="ARBA00000085"/>
    </source>
</evidence>
<evidence type="ECO:0000256" key="4">
    <source>
        <dbReference type="ARBA" id="ARBA00022679"/>
    </source>
</evidence>
<dbReference type="PANTHER" id="PTHR43065:SF10">
    <property type="entry name" value="PEROXIDE STRESS-ACTIVATED HISTIDINE KINASE MAK3"/>
    <property type="match status" value="1"/>
</dbReference>
<dbReference type="SMART" id="SM00387">
    <property type="entry name" value="HATPase_c"/>
    <property type="match status" value="1"/>
</dbReference>
<dbReference type="GO" id="GO:0000160">
    <property type="term" value="P:phosphorelay signal transduction system"/>
    <property type="evidence" value="ECO:0007669"/>
    <property type="project" value="UniProtKB-KW"/>
</dbReference>
<dbReference type="Gene3D" id="1.10.287.130">
    <property type="match status" value="1"/>
</dbReference>
<protein>
    <recommendedName>
        <fullName evidence="2">histidine kinase</fullName>
        <ecNumber evidence="2">2.7.13.3</ecNumber>
    </recommendedName>
</protein>
<keyword evidence="8" id="KW-0902">Two-component regulatory system</keyword>
<dbReference type="RefSeq" id="WP_067647040.1">
    <property type="nucleotide sequence ID" value="NZ_CP015249.1"/>
</dbReference>
<dbReference type="OrthoDB" id="1931120at2"/>
<dbReference type="InterPro" id="IPR005467">
    <property type="entry name" value="His_kinase_dom"/>
</dbReference>
<evidence type="ECO:0000313" key="11">
    <source>
        <dbReference type="Proteomes" id="UP000076830"/>
    </source>
</evidence>
<dbReference type="AlphaFoldDB" id="A0A160DVB9"/>
<name>A0A160DVB9_9GAMM</name>
<keyword evidence="11" id="KW-1185">Reference proteome</keyword>
<gene>
    <name evidence="10" type="ORF">I596_2081</name>
</gene>
<dbReference type="GO" id="GO:0005524">
    <property type="term" value="F:ATP binding"/>
    <property type="evidence" value="ECO:0007669"/>
    <property type="project" value="UniProtKB-KW"/>
</dbReference>
<evidence type="ECO:0000256" key="8">
    <source>
        <dbReference type="ARBA" id="ARBA00023012"/>
    </source>
</evidence>
<keyword evidence="7" id="KW-0067">ATP-binding</keyword>
<dbReference type="Gene3D" id="3.30.565.10">
    <property type="entry name" value="Histidine kinase-like ATPase, C-terminal domain"/>
    <property type="match status" value="1"/>
</dbReference>
<evidence type="ECO:0000256" key="7">
    <source>
        <dbReference type="ARBA" id="ARBA00022840"/>
    </source>
</evidence>
<dbReference type="PATRIC" id="fig|1300342.3.peg.2033"/>
<organism evidence="10 11">
    <name type="scientific">Dokdonella koreensis DS-123</name>
    <dbReference type="NCBI Taxonomy" id="1300342"/>
    <lineage>
        <taxon>Bacteria</taxon>
        <taxon>Pseudomonadati</taxon>
        <taxon>Pseudomonadota</taxon>
        <taxon>Gammaproteobacteria</taxon>
        <taxon>Lysobacterales</taxon>
        <taxon>Rhodanobacteraceae</taxon>
        <taxon>Dokdonella</taxon>
    </lineage>
</organism>
<comment type="catalytic activity">
    <reaction evidence="1">
        <text>ATP + protein L-histidine = ADP + protein N-phospho-L-histidine.</text>
        <dbReference type="EC" id="2.7.13.3"/>
    </reaction>
</comment>
<accession>A0A160DVB9</accession>
<dbReference type="KEGG" id="dko:I596_2081"/>
<keyword evidence="5" id="KW-0547">Nucleotide-binding</keyword>
<evidence type="ECO:0000256" key="2">
    <source>
        <dbReference type="ARBA" id="ARBA00012438"/>
    </source>
</evidence>
<keyword evidence="4" id="KW-0808">Transferase</keyword>
<reference evidence="10 11" key="1">
    <citation type="submission" date="2016-04" db="EMBL/GenBank/DDBJ databases">
        <title>Complete genome sequence of Dokdonella koreensis DS-123T.</title>
        <authorList>
            <person name="Kim J.F."/>
            <person name="Lee H."/>
            <person name="Kwak M.-J."/>
        </authorList>
    </citation>
    <scope>NUCLEOTIDE SEQUENCE [LARGE SCALE GENOMIC DNA]</scope>
    <source>
        <strain evidence="10 11">DS-123</strain>
    </source>
</reference>
<sequence length="350" mass="37293">MSLLAWAGWLAAAIALVVAVAQRLALRREVARRESLERGKQALAAELAELEARQGQVAQVGGYAGLGQLAAGVCREMARPLGFARNNVQLASGQIADYRKLVKAYDAAVQYCLQPVELILGADPASLENVIRHVEGARSKLFQARQSLERSAFLDDARDLLEDADTGLARLDGIARGLGAHARSEREDAEWIDLNALVDAVLNATGHLRADRIELRRQAGDLPRLRAVPTQLSQMLMNLVTNAVQAMPASGQLQVVTRRGEAGAVEIEVADSGHGIDDDVLARIFEPFFTTRAVGQGLGIGLAVVHRVVKRHGGSVRVHSSAAGSRFVVSLPVEAAPNSEVQPAEPAAAA</sequence>
<dbReference type="PROSITE" id="PS50109">
    <property type="entry name" value="HIS_KIN"/>
    <property type="match status" value="1"/>
</dbReference>
<evidence type="ECO:0000259" key="9">
    <source>
        <dbReference type="PROSITE" id="PS50109"/>
    </source>
</evidence>
<dbReference type="PANTHER" id="PTHR43065">
    <property type="entry name" value="SENSOR HISTIDINE KINASE"/>
    <property type="match status" value="1"/>
</dbReference>
<evidence type="ECO:0000256" key="5">
    <source>
        <dbReference type="ARBA" id="ARBA00022741"/>
    </source>
</evidence>
<keyword evidence="3" id="KW-0597">Phosphoprotein</keyword>
<evidence type="ECO:0000313" key="10">
    <source>
        <dbReference type="EMBL" id="ANB18100.1"/>
    </source>
</evidence>
<dbReference type="SUPFAM" id="SSF55874">
    <property type="entry name" value="ATPase domain of HSP90 chaperone/DNA topoisomerase II/histidine kinase"/>
    <property type="match status" value="1"/>
</dbReference>
<dbReference type="Proteomes" id="UP000076830">
    <property type="component" value="Chromosome"/>
</dbReference>
<dbReference type="STRING" id="1300342.I596_2081"/>
<dbReference type="InterPro" id="IPR036890">
    <property type="entry name" value="HATPase_C_sf"/>
</dbReference>
<dbReference type="GO" id="GO:0004673">
    <property type="term" value="F:protein histidine kinase activity"/>
    <property type="evidence" value="ECO:0007669"/>
    <property type="project" value="UniProtKB-EC"/>
</dbReference>
<evidence type="ECO:0000256" key="6">
    <source>
        <dbReference type="ARBA" id="ARBA00022777"/>
    </source>
</evidence>
<evidence type="ECO:0000256" key="3">
    <source>
        <dbReference type="ARBA" id="ARBA00022553"/>
    </source>
</evidence>
<dbReference type="InterPro" id="IPR003594">
    <property type="entry name" value="HATPase_dom"/>
</dbReference>
<dbReference type="Pfam" id="PF02518">
    <property type="entry name" value="HATPase_c"/>
    <property type="match status" value="1"/>
</dbReference>
<keyword evidence="6 10" id="KW-0418">Kinase</keyword>
<dbReference type="PRINTS" id="PR00344">
    <property type="entry name" value="BCTRLSENSOR"/>
</dbReference>